<dbReference type="InterPro" id="IPR020846">
    <property type="entry name" value="MFS_dom"/>
</dbReference>
<evidence type="ECO:0000256" key="3">
    <source>
        <dbReference type="ARBA" id="ARBA00022989"/>
    </source>
</evidence>
<reference evidence="7" key="1">
    <citation type="submission" date="2022-08" db="UniProtKB">
        <authorList>
            <consortium name="EnsemblMetazoa"/>
        </authorList>
    </citation>
    <scope>IDENTIFICATION</scope>
    <source>
        <strain evidence="7">05x7-T-G4-1.051#20</strain>
    </source>
</reference>
<evidence type="ECO:0000256" key="4">
    <source>
        <dbReference type="ARBA" id="ARBA00023136"/>
    </source>
</evidence>
<dbReference type="OMA" id="ITIVFHA"/>
<comment type="subcellular location">
    <subcellularLocation>
        <location evidence="1">Membrane</location>
        <topology evidence="1">Multi-pass membrane protein</topology>
    </subcellularLocation>
</comment>
<feature type="domain" description="Major facilitator superfamily (MFS) profile" evidence="6">
    <location>
        <begin position="39"/>
        <end position="529"/>
    </location>
</feature>
<feature type="transmembrane region" description="Helical" evidence="5">
    <location>
        <begin position="382"/>
        <end position="398"/>
    </location>
</feature>
<feature type="transmembrane region" description="Helical" evidence="5">
    <location>
        <begin position="217"/>
        <end position="240"/>
    </location>
</feature>
<dbReference type="InterPro" id="IPR005828">
    <property type="entry name" value="MFS_sugar_transport-like"/>
</dbReference>
<dbReference type="GO" id="GO:0016020">
    <property type="term" value="C:membrane"/>
    <property type="evidence" value="ECO:0007669"/>
    <property type="project" value="UniProtKB-SubCell"/>
</dbReference>
<evidence type="ECO:0000313" key="7">
    <source>
        <dbReference type="EnsemblMetazoa" id="G10976.1:cds"/>
    </source>
</evidence>
<organism evidence="7 8">
    <name type="scientific">Magallana gigas</name>
    <name type="common">Pacific oyster</name>
    <name type="synonym">Crassostrea gigas</name>
    <dbReference type="NCBI Taxonomy" id="29159"/>
    <lineage>
        <taxon>Eukaryota</taxon>
        <taxon>Metazoa</taxon>
        <taxon>Spiralia</taxon>
        <taxon>Lophotrochozoa</taxon>
        <taxon>Mollusca</taxon>
        <taxon>Bivalvia</taxon>
        <taxon>Autobranchia</taxon>
        <taxon>Pteriomorphia</taxon>
        <taxon>Ostreida</taxon>
        <taxon>Ostreoidea</taxon>
        <taxon>Ostreidae</taxon>
        <taxon>Magallana</taxon>
    </lineage>
</organism>
<feature type="transmembrane region" description="Helical" evidence="5">
    <location>
        <begin position="441"/>
        <end position="464"/>
    </location>
</feature>
<dbReference type="OrthoDB" id="6100430at2759"/>
<evidence type="ECO:0000256" key="1">
    <source>
        <dbReference type="ARBA" id="ARBA00004141"/>
    </source>
</evidence>
<sequence length="560" mass="63000">MDSPIINGVKKLDENYIYGRWGAYQVFQSAIAFYNILPTGFQLLIGVFIGYRPTYQCSSSSAYENQTYTNNSYFVTYNKCHIKVFYNDTTRDAPELVKDDLCTEGYQYSLDKYSTFVTEMDLVCDQAYLGELVQTLIMAGQLVGAAIASSLSDKWGRKTVHLTSHLLTLAFGIGVAFSPNYITLAILKFIIGVLQQGMVMSDAVLTLELFPEKTRFYAEAIGLFCWTTSLVIMAPIGYLMRDYSWRYLQIVLTGFSLFSLIQYWVQDESLRWLVANGKKEAADKVIHKVARWNKINYDDLKIIVDKRMASTEQNTQKADKNGTTTENTPQEKLAVEKYSIVTILKHRRILITSLIMWFTWVTNTVTYFGLTLTSTSLAGDRFFNFFLSAIVEYIAVMFEYPMLYCLGRRTITIVFHAVCGISLASATLLNHFSGTDSSAKMASIITTFAGKSAITGSFSTLFLYTPELYPTNLRNAGIGFSSAFSRLGAIISPFAGTLAEEIPWAPGTIFSSMCLTVTLIILYVPETRGVELPQTLVEVKVWYTEKSGLRQQQKVESTKL</sequence>
<accession>A0A8W8HU76</accession>
<feature type="transmembrane region" description="Helical" evidence="5">
    <location>
        <begin position="349"/>
        <end position="370"/>
    </location>
</feature>
<dbReference type="InterPro" id="IPR036259">
    <property type="entry name" value="MFS_trans_sf"/>
</dbReference>
<feature type="transmembrane region" description="Helical" evidence="5">
    <location>
        <begin position="476"/>
        <end position="496"/>
    </location>
</feature>
<dbReference type="SUPFAM" id="SSF103473">
    <property type="entry name" value="MFS general substrate transporter"/>
    <property type="match status" value="1"/>
</dbReference>
<evidence type="ECO:0000256" key="5">
    <source>
        <dbReference type="SAM" id="Phobius"/>
    </source>
</evidence>
<keyword evidence="8" id="KW-1185">Reference proteome</keyword>
<dbReference type="AlphaFoldDB" id="A0A8W8HU76"/>
<dbReference type="Gene3D" id="1.20.1250.20">
    <property type="entry name" value="MFS general substrate transporter like domains"/>
    <property type="match status" value="1"/>
</dbReference>
<feature type="transmembrane region" description="Helical" evidence="5">
    <location>
        <begin position="31"/>
        <end position="51"/>
    </location>
</feature>
<proteinExistence type="predicted"/>
<feature type="transmembrane region" description="Helical" evidence="5">
    <location>
        <begin position="502"/>
        <end position="524"/>
    </location>
</feature>
<dbReference type="Proteomes" id="UP000005408">
    <property type="component" value="Unassembled WGS sequence"/>
</dbReference>
<evidence type="ECO:0000259" key="6">
    <source>
        <dbReference type="PROSITE" id="PS50850"/>
    </source>
</evidence>
<dbReference type="PANTHER" id="PTHR24064">
    <property type="entry name" value="SOLUTE CARRIER FAMILY 22 MEMBER"/>
    <property type="match status" value="1"/>
</dbReference>
<keyword evidence="3 5" id="KW-1133">Transmembrane helix</keyword>
<dbReference type="EnsemblMetazoa" id="G10976.1">
    <property type="protein sequence ID" value="G10976.1:cds"/>
    <property type="gene ID" value="G10976"/>
</dbReference>
<feature type="transmembrane region" description="Helical" evidence="5">
    <location>
        <begin position="246"/>
        <end position="265"/>
    </location>
</feature>
<dbReference type="Pfam" id="PF00083">
    <property type="entry name" value="Sugar_tr"/>
    <property type="match status" value="1"/>
</dbReference>
<dbReference type="PROSITE" id="PS50850">
    <property type="entry name" value="MFS"/>
    <property type="match status" value="1"/>
</dbReference>
<name>A0A8W8HU76_MAGGI</name>
<dbReference type="GO" id="GO:0022857">
    <property type="term" value="F:transmembrane transporter activity"/>
    <property type="evidence" value="ECO:0007669"/>
    <property type="project" value="InterPro"/>
</dbReference>
<evidence type="ECO:0000256" key="2">
    <source>
        <dbReference type="ARBA" id="ARBA00022692"/>
    </source>
</evidence>
<protein>
    <recommendedName>
        <fullName evidence="6">Major facilitator superfamily (MFS) profile domain-containing protein</fullName>
    </recommendedName>
</protein>
<feature type="transmembrane region" description="Helical" evidence="5">
    <location>
        <begin position="410"/>
        <end position="429"/>
    </location>
</feature>
<keyword evidence="4 5" id="KW-0472">Membrane</keyword>
<keyword evidence="2 5" id="KW-0812">Transmembrane</keyword>
<evidence type="ECO:0000313" key="8">
    <source>
        <dbReference type="Proteomes" id="UP000005408"/>
    </source>
</evidence>